<dbReference type="AlphaFoldDB" id="A0AA40GEV6"/>
<evidence type="ECO:0000313" key="1">
    <source>
        <dbReference type="EMBL" id="KAK1136553.1"/>
    </source>
</evidence>
<gene>
    <name evidence="1" type="ORF">K0M31_001102</name>
</gene>
<sequence>MITDFIELVKRMEKRSRSQKELRKTNIIENESSRATTTNLNSSLEQIPPMKIRRVSKTLRDFPRKATSIATEQSRVQKQAEFTIATFSLAV</sequence>
<name>A0AA40GEV6_9HYME</name>
<protein>
    <submittedName>
        <fullName evidence="1">Uncharacterized protein</fullName>
    </submittedName>
</protein>
<dbReference type="Proteomes" id="UP001177670">
    <property type="component" value="Unassembled WGS sequence"/>
</dbReference>
<accession>A0AA40GEV6</accession>
<organism evidence="1 2">
    <name type="scientific">Melipona bicolor</name>
    <dbReference type="NCBI Taxonomy" id="60889"/>
    <lineage>
        <taxon>Eukaryota</taxon>
        <taxon>Metazoa</taxon>
        <taxon>Ecdysozoa</taxon>
        <taxon>Arthropoda</taxon>
        <taxon>Hexapoda</taxon>
        <taxon>Insecta</taxon>
        <taxon>Pterygota</taxon>
        <taxon>Neoptera</taxon>
        <taxon>Endopterygota</taxon>
        <taxon>Hymenoptera</taxon>
        <taxon>Apocrita</taxon>
        <taxon>Aculeata</taxon>
        <taxon>Apoidea</taxon>
        <taxon>Anthophila</taxon>
        <taxon>Apidae</taxon>
        <taxon>Melipona</taxon>
    </lineage>
</organism>
<dbReference type="EMBL" id="JAHYIQ010000001">
    <property type="protein sequence ID" value="KAK1136553.1"/>
    <property type="molecule type" value="Genomic_DNA"/>
</dbReference>
<proteinExistence type="predicted"/>
<comment type="caution">
    <text evidence="1">The sequence shown here is derived from an EMBL/GenBank/DDBJ whole genome shotgun (WGS) entry which is preliminary data.</text>
</comment>
<reference evidence="1" key="1">
    <citation type="submission" date="2021-10" db="EMBL/GenBank/DDBJ databases">
        <title>Melipona bicolor Genome sequencing and assembly.</title>
        <authorList>
            <person name="Araujo N.S."/>
            <person name="Arias M.C."/>
        </authorList>
    </citation>
    <scope>NUCLEOTIDE SEQUENCE</scope>
    <source>
        <strain evidence="1">USP_2M_L1-L4_2017</strain>
        <tissue evidence="1">Whole body</tissue>
    </source>
</reference>
<evidence type="ECO:0000313" key="2">
    <source>
        <dbReference type="Proteomes" id="UP001177670"/>
    </source>
</evidence>
<keyword evidence="2" id="KW-1185">Reference proteome</keyword>